<protein>
    <recommendedName>
        <fullName evidence="6">GB1/RHD3-type G domain-containing protein</fullName>
    </recommendedName>
</protein>
<name>A0A067JJC9_JATCU</name>
<feature type="domain" description="GB1/RHD3-type G" evidence="6">
    <location>
        <begin position="1"/>
        <end position="147"/>
    </location>
</feature>
<sequence>MLMIKRECTAPRYSHWQSYCRACLSTTRASKENDSVSELGEFSPVFTLLLRDFYLDLKEKNAKITPRDYLEVSLRPVMGDGKDIAAKNQIRESIRAFFPNRECFALVRPLNDENELQHLDQVSLDKFRPEFLSGLDAFTKFVCERTRPKQVGSTVMTGPFLAGITKSFLDALNNGATSTVSSSWQYSKAAFMEADLQCSNAIQLMENKLQGACLVADARIENVAMVLGSLVSEYDTSVHGPMKWQKLSFFLQKSLQGPIIHHAKKLIDEVSSENSSLMLKCQSLEDKIELLHKQLQANEKLKAECQKCYENAIIDFQKLSDQYKSRIMDLESKCSLLEERFSGSLEMLDSAKQASFEWERKYEDTLTEERTAVNLRDIDKMAVCKSGISEAAKESRLAWKEADEWKEKYDVAFNEAKAAMEKAAQEAMLRQEDLRARFIKILAEKEEEIKNKVAKLEEADQRLTTLTLDLKAAETKIGNYKLELSDLKLQMKELSEKYEFVKSSAQSMEREAQTLMEDRTQLEKKYLSELKRFEEAEKKCKVAEEEVKVANEFTETEQSEVVSIQNEKFTIDRLALTKSADSHIEILERSKMDLAGEVERSTASEGYAMSKVALLEAMVRERDQEIELLKKKSEQYVTSVQILEGRLDSRHVVQAEANRIEKQPSLQLDLMQERLNLQQDLTPDDSIDSAMDSGLKTYSGRKRSRLDTPDVSFNEEIASGTKKSRSALALQKCTATEAESVFKANEEDSEYLKAASASCTKLTVAKLRQELIEHGFGDELQKLRYPKKKDVLALYKKLILKL</sequence>
<dbReference type="Proteomes" id="UP000027138">
    <property type="component" value="Unassembled WGS sequence"/>
</dbReference>
<feature type="coiled-coil region" evidence="5">
    <location>
        <begin position="267"/>
        <end position="340"/>
    </location>
</feature>
<dbReference type="InterPro" id="IPR036543">
    <property type="entry name" value="Guanylate-bd_C_sf"/>
</dbReference>
<dbReference type="AlphaFoldDB" id="A0A067JJC9"/>
<dbReference type="GO" id="GO:0005525">
    <property type="term" value="F:GTP binding"/>
    <property type="evidence" value="ECO:0007669"/>
    <property type="project" value="UniProtKB-KW"/>
</dbReference>
<keyword evidence="2" id="KW-0378">Hydrolase</keyword>
<dbReference type="Pfam" id="PF02263">
    <property type="entry name" value="GBP"/>
    <property type="match status" value="1"/>
</dbReference>
<feature type="coiled-coil region" evidence="5">
    <location>
        <begin position="402"/>
        <end position="553"/>
    </location>
</feature>
<reference evidence="7 8" key="1">
    <citation type="journal article" date="2014" name="PLoS ONE">
        <title>Global Analysis of Gene Expression Profiles in Physic Nut (Jatropha curcas L.) Seedlings Exposed to Salt Stress.</title>
        <authorList>
            <person name="Zhang L."/>
            <person name="Zhang C."/>
            <person name="Wu P."/>
            <person name="Chen Y."/>
            <person name="Li M."/>
            <person name="Jiang H."/>
            <person name="Wu G."/>
        </authorList>
    </citation>
    <scope>NUCLEOTIDE SEQUENCE [LARGE SCALE GENOMIC DNA]</scope>
    <source>
        <strain evidence="8">cv. GZQX0401</strain>
        <tissue evidence="7">Young leaves</tissue>
    </source>
</reference>
<evidence type="ECO:0000256" key="5">
    <source>
        <dbReference type="SAM" id="Coils"/>
    </source>
</evidence>
<dbReference type="PANTHER" id="PTHR10751">
    <property type="entry name" value="GUANYLATE BINDING PROTEIN"/>
    <property type="match status" value="1"/>
</dbReference>
<keyword evidence="8" id="KW-1185">Reference proteome</keyword>
<dbReference type="PROSITE" id="PS51715">
    <property type="entry name" value="G_GB1_RHD3"/>
    <property type="match status" value="1"/>
</dbReference>
<dbReference type="InterPro" id="IPR027417">
    <property type="entry name" value="P-loop_NTPase"/>
</dbReference>
<dbReference type="InterPro" id="IPR030386">
    <property type="entry name" value="G_GB1_RHD3_dom"/>
</dbReference>
<keyword evidence="5" id="KW-0175">Coiled coil</keyword>
<comment type="similarity">
    <text evidence="4">Belongs to the TRAFAC class dynamin-like GTPase superfamily. GB1/RHD3 GTPase family.</text>
</comment>
<accession>A0A067JJC9</accession>
<dbReference type="EMBL" id="KK915137">
    <property type="protein sequence ID" value="KDP24076.1"/>
    <property type="molecule type" value="Genomic_DNA"/>
</dbReference>
<keyword evidence="1" id="KW-0547">Nucleotide-binding</keyword>
<evidence type="ECO:0000256" key="3">
    <source>
        <dbReference type="ARBA" id="ARBA00023134"/>
    </source>
</evidence>
<evidence type="ECO:0000259" key="6">
    <source>
        <dbReference type="PROSITE" id="PS51715"/>
    </source>
</evidence>
<evidence type="ECO:0000313" key="7">
    <source>
        <dbReference type="EMBL" id="KDP24076.1"/>
    </source>
</evidence>
<keyword evidence="3" id="KW-0342">GTP-binding</keyword>
<dbReference type="GO" id="GO:0003924">
    <property type="term" value="F:GTPase activity"/>
    <property type="evidence" value="ECO:0007669"/>
    <property type="project" value="InterPro"/>
</dbReference>
<gene>
    <name evidence="7" type="ORF">JCGZ_25733</name>
</gene>
<evidence type="ECO:0000313" key="8">
    <source>
        <dbReference type="Proteomes" id="UP000027138"/>
    </source>
</evidence>
<dbReference type="SUPFAM" id="SSF52540">
    <property type="entry name" value="P-loop containing nucleoside triphosphate hydrolases"/>
    <property type="match status" value="1"/>
</dbReference>
<dbReference type="InterPro" id="IPR015894">
    <property type="entry name" value="Guanylate-bd_N"/>
</dbReference>
<dbReference type="SUPFAM" id="SSF48340">
    <property type="entry name" value="Interferon-induced guanylate-binding protein 1 (GBP1), C-terminal domain"/>
    <property type="match status" value="1"/>
</dbReference>
<proteinExistence type="inferred from homology"/>
<organism evidence="7 8">
    <name type="scientific">Jatropha curcas</name>
    <name type="common">Barbados nut</name>
    <dbReference type="NCBI Taxonomy" id="180498"/>
    <lineage>
        <taxon>Eukaryota</taxon>
        <taxon>Viridiplantae</taxon>
        <taxon>Streptophyta</taxon>
        <taxon>Embryophyta</taxon>
        <taxon>Tracheophyta</taxon>
        <taxon>Spermatophyta</taxon>
        <taxon>Magnoliopsida</taxon>
        <taxon>eudicotyledons</taxon>
        <taxon>Gunneridae</taxon>
        <taxon>Pentapetalae</taxon>
        <taxon>rosids</taxon>
        <taxon>fabids</taxon>
        <taxon>Malpighiales</taxon>
        <taxon>Euphorbiaceae</taxon>
        <taxon>Crotonoideae</taxon>
        <taxon>Jatropheae</taxon>
        <taxon>Jatropha</taxon>
    </lineage>
</organism>
<dbReference type="Gene3D" id="3.40.50.300">
    <property type="entry name" value="P-loop containing nucleotide triphosphate hydrolases"/>
    <property type="match status" value="1"/>
</dbReference>
<dbReference type="OrthoDB" id="2135133at2759"/>
<evidence type="ECO:0000256" key="2">
    <source>
        <dbReference type="ARBA" id="ARBA00022801"/>
    </source>
</evidence>
<evidence type="ECO:0000256" key="4">
    <source>
        <dbReference type="PROSITE-ProRule" id="PRU01052"/>
    </source>
</evidence>
<evidence type="ECO:0000256" key="1">
    <source>
        <dbReference type="ARBA" id="ARBA00022741"/>
    </source>
</evidence>